<dbReference type="AlphaFoldDB" id="A0A803PSP5"/>
<sequence>MESSSIDPASHFAPTTPPAPPTLAIPSWNLFSNSVSSSLTIKLDCLNLKSQVVPTVIGHDLDDILFHGVPHPSTLVNGNPNPTHPPLFGKPWNKDLTNLIDSLADVAGSVVNDQDIILQLLNELEPSNALLAIVHY</sequence>
<protein>
    <submittedName>
        <fullName evidence="1">Uncharacterized protein</fullName>
    </submittedName>
</protein>
<dbReference type="Proteomes" id="UP000596661">
    <property type="component" value="Chromosome 5"/>
</dbReference>
<evidence type="ECO:0000313" key="2">
    <source>
        <dbReference type="Proteomes" id="UP000596661"/>
    </source>
</evidence>
<proteinExistence type="predicted"/>
<organism evidence="1 2">
    <name type="scientific">Cannabis sativa</name>
    <name type="common">Hemp</name>
    <name type="synonym">Marijuana</name>
    <dbReference type="NCBI Taxonomy" id="3483"/>
    <lineage>
        <taxon>Eukaryota</taxon>
        <taxon>Viridiplantae</taxon>
        <taxon>Streptophyta</taxon>
        <taxon>Embryophyta</taxon>
        <taxon>Tracheophyta</taxon>
        <taxon>Spermatophyta</taxon>
        <taxon>Magnoliopsida</taxon>
        <taxon>eudicotyledons</taxon>
        <taxon>Gunneridae</taxon>
        <taxon>Pentapetalae</taxon>
        <taxon>rosids</taxon>
        <taxon>fabids</taxon>
        <taxon>Rosales</taxon>
        <taxon>Cannabaceae</taxon>
        <taxon>Cannabis</taxon>
    </lineage>
</organism>
<keyword evidence="2" id="KW-1185">Reference proteome</keyword>
<accession>A0A803PSP5</accession>
<reference evidence="1" key="1">
    <citation type="submission" date="2018-11" db="EMBL/GenBank/DDBJ databases">
        <authorList>
            <person name="Grassa J C."/>
        </authorList>
    </citation>
    <scope>NUCLEOTIDE SEQUENCE [LARGE SCALE GENOMIC DNA]</scope>
</reference>
<name>A0A803PSP5_CANSA</name>
<evidence type="ECO:0000313" key="1">
    <source>
        <dbReference type="EnsemblPlants" id="cds.evm.model.05.991"/>
    </source>
</evidence>
<dbReference type="EnsemblPlants" id="evm.model.05.991">
    <property type="protein sequence ID" value="cds.evm.model.05.991"/>
    <property type="gene ID" value="evm.TU.05.991"/>
</dbReference>
<dbReference type="EMBL" id="UZAU01000484">
    <property type="status" value="NOT_ANNOTATED_CDS"/>
    <property type="molecule type" value="Genomic_DNA"/>
</dbReference>
<dbReference type="Gramene" id="evm.model.05.991">
    <property type="protein sequence ID" value="cds.evm.model.05.991"/>
    <property type="gene ID" value="evm.TU.05.991"/>
</dbReference>
<reference evidence="1" key="2">
    <citation type="submission" date="2021-03" db="UniProtKB">
        <authorList>
            <consortium name="EnsemblPlants"/>
        </authorList>
    </citation>
    <scope>IDENTIFICATION</scope>
</reference>